<evidence type="ECO:0000313" key="2">
    <source>
        <dbReference type="Proteomes" id="UP000694892"/>
    </source>
</evidence>
<evidence type="ECO:0000313" key="1">
    <source>
        <dbReference type="EMBL" id="OCT72015.1"/>
    </source>
</evidence>
<dbReference type="EMBL" id="CM004478">
    <property type="protein sequence ID" value="OCT72015.1"/>
    <property type="molecule type" value="Genomic_DNA"/>
</dbReference>
<organism evidence="1 2">
    <name type="scientific">Xenopus laevis</name>
    <name type="common">African clawed frog</name>
    <dbReference type="NCBI Taxonomy" id="8355"/>
    <lineage>
        <taxon>Eukaryota</taxon>
        <taxon>Metazoa</taxon>
        <taxon>Chordata</taxon>
        <taxon>Craniata</taxon>
        <taxon>Vertebrata</taxon>
        <taxon>Euteleostomi</taxon>
        <taxon>Amphibia</taxon>
        <taxon>Batrachia</taxon>
        <taxon>Anura</taxon>
        <taxon>Pipoidea</taxon>
        <taxon>Pipidae</taxon>
        <taxon>Xenopodinae</taxon>
        <taxon>Xenopus</taxon>
        <taxon>Xenopus</taxon>
    </lineage>
</organism>
<gene>
    <name evidence="1" type="ORF">XELAEV_18034997mg</name>
</gene>
<proteinExistence type="predicted"/>
<dbReference type="AlphaFoldDB" id="A0A974CG61"/>
<dbReference type="Proteomes" id="UP000694892">
    <property type="component" value="Chromosome 7L"/>
</dbReference>
<protein>
    <submittedName>
        <fullName evidence="1">Uncharacterized protein</fullName>
    </submittedName>
</protein>
<accession>A0A974CG61</accession>
<name>A0A974CG61_XENLA</name>
<reference evidence="2" key="1">
    <citation type="journal article" date="2016" name="Nature">
        <title>Genome evolution in the allotetraploid frog Xenopus laevis.</title>
        <authorList>
            <person name="Session A.M."/>
            <person name="Uno Y."/>
            <person name="Kwon T."/>
            <person name="Chapman J.A."/>
            <person name="Toyoda A."/>
            <person name="Takahashi S."/>
            <person name="Fukui A."/>
            <person name="Hikosaka A."/>
            <person name="Suzuki A."/>
            <person name="Kondo M."/>
            <person name="van Heeringen S.J."/>
            <person name="Quigley I."/>
            <person name="Heinz S."/>
            <person name="Ogino H."/>
            <person name="Ochi H."/>
            <person name="Hellsten U."/>
            <person name="Lyons J.B."/>
            <person name="Simakov O."/>
            <person name="Putnam N."/>
            <person name="Stites J."/>
            <person name="Kuroki Y."/>
            <person name="Tanaka T."/>
            <person name="Michiue T."/>
            <person name="Watanabe M."/>
            <person name="Bogdanovic O."/>
            <person name="Lister R."/>
            <person name="Georgiou G."/>
            <person name="Paranjpe S.S."/>
            <person name="van Kruijsbergen I."/>
            <person name="Shu S."/>
            <person name="Carlson J."/>
            <person name="Kinoshita T."/>
            <person name="Ohta Y."/>
            <person name="Mawaribuchi S."/>
            <person name="Jenkins J."/>
            <person name="Grimwood J."/>
            <person name="Schmutz J."/>
            <person name="Mitros T."/>
            <person name="Mozaffari S.V."/>
            <person name="Suzuki Y."/>
            <person name="Haramoto Y."/>
            <person name="Yamamoto T.S."/>
            <person name="Takagi C."/>
            <person name="Heald R."/>
            <person name="Miller K."/>
            <person name="Haudenschild C."/>
            <person name="Kitzman J."/>
            <person name="Nakayama T."/>
            <person name="Izutsu Y."/>
            <person name="Robert J."/>
            <person name="Fortriede J."/>
            <person name="Burns K."/>
            <person name="Lotay V."/>
            <person name="Karimi K."/>
            <person name="Yasuoka Y."/>
            <person name="Dichmann D.S."/>
            <person name="Flajnik M.F."/>
            <person name="Houston D.W."/>
            <person name="Shendure J."/>
            <person name="DuPasquier L."/>
            <person name="Vize P.D."/>
            <person name="Zorn A.M."/>
            <person name="Ito M."/>
            <person name="Marcotte E.M."/>
            <person name="Wallingford J.B."/>
            <person name="Ito Y."/>
            <person name="Asashima M."/>
            <person name="Ueno N."/>
            <person name="Matsuda Y."/>
            <person name="Veenstra G.J."/>
            <person name="Fujiyama A."/>
            <person name="Harland R.M."/>
            <person name="Taira M."/>
            <person name="Rokhsar D.S."/>
        </authorList>
    </citation>
    <scope>NUCLEOTIDE SEQUENCE [LARGE SCALE GENOMIC DNA]</scope>
    <source>
        <strain evidence="2">J</strain>
    </source>
</reference>
<sequence length="71" mass="8099">MMYLLFCLWRIPGGGKGWGFVVLYVVYVCLNPFHLPRWNQLQLTTKVMGEVGDLLPLECISFLVYVNGSTT</sequence>